<feature type="region of interest" description="Disordered" evidence="1">
    <location>
        <begin position="53"/>
        <end position="111"/>
    </location>
</feature>
<reference evidence="2" key="1">
    <citation type="submission" date="2020-05" db="EMBL/GenBank/DDBJ databases">
        <authorList>
            <person name="Chiriac C."/>
            <person name="Salcher M."/>
            <person name="Ghai R."/>
            <person name="Kavagutti S V."/>
        </authorList>
    </citation>
    <scope>NUCLEOTIDE SEQUENCE</scope>
</reference>
<evidence type="ECO:0000313" key="2">
    <source>
        <dbReference type="EMBL" id="CAB5239354.1"/>
    </source>
</evidence>
<name>A0A6J7XPL6_9ZZZZ</name>
<evidence type="ECO:0000256" key="1">
    <source>
        <dbReference type="SAM" id="MobiDB-lite"/>
    </source>
</evidence>
<dbReference type="EMBL" id="CAFBSG010000003">
    <property type="protein sequence ID" value="CAB5239354.1"/>
    <property type="molecule type" value="Genomic_DNA"/>
</dbReference>
<accession>A0A6J7XPL6</accession>
<feature type="compositionally biased region" description="Basic and acidic residues" evidence="1">
    <location>
        <begin position="88"/>
        <end position="99"/>
    </location>
</feature>
<proteinExistence type="predicted"/>
<dbReference type="AlphaFoldDB" id="A0A6J7XPL6"/>
<protein>
    <submittedName>
        <fullName evidence="2">Unannotated protein</fullName>
    </submittedName>
</protein>
<organism evidence="2">
    <name type="scientific">freshwater metagenome</name>
    <dbReference type="NCBI Taxonomy" id="449393"/>
    <lineage>
        <taxon>unclassified sequences</taxon>
        <taxon>metagenomes</taxon>
        <taxon>ecological metagenomes</taxon>
    </lineage>
</organism>
<sequence>MTPPEKPEWFQLADNDRFIPAKKAKFNFKIVALSIPMLVIGLGVAAAQVGDEAPASAQNVAQGAPVATDTASPVATPTMAAPSVSNISDDREDHDRAGNYEDDEEEEEEED</sequence>
<feature type="compositionally biased region" description="Acidic residues" evidence="1">
    <location>
        <begin position="100"/>
        <end position="111"/>
    </location>
</feature>
<gene>
    <name evidence="2" type="ORF">UFOPK3554_00224</name>
</gene>